<dbReference type="EMBL" id="GGFL01011498">
    <property type="protein sequence ID" value="MBW75676.1"/>
    <property type="molecule type" value="Transcribed_RNA"/>
</dbReference>
<reference evidence="2" key="1">
    <citation type="submission" date="2018-01" db="EMBL/GenBank/DDBJ databases">
        <title>An insight into the sialome of Amazonian anophelines.</title>
        <authorList>
            <person name="Ribeiro J.M."/>
            <person name="Scarpassa V."/>
            <person name="Calvo E."/>
        </authorList>
    </citation>
    <scope>NUCLEOTIDE SEQUENCE</scope>
</reference>
<keyword evidence="1" id="KW-0732">Signal</keyword>
<proteinExistence type="predicted"/>
<organism evidence="2">
    <name type="scientific">Anopheles darlingi</name>
    <name type="common">Mosquito</name>
    <dbReference type="NCBI Taxonomy" id="43151"/>
    <lineage>
        <taxon>Eukaryota</taxon>
        <taxon>Metazoa</taxon>
        <taxon>Ecdysozoa</taxon>
        <taxon>Arthropoda</taxon>
        <taxon>Hexapoda</taxon>
        <taxon>Insecta</taxon>
        <taxon>Pterygota</taxon>
        <taxon>Neoptera</taxon>
        <taxon>Endopterygota</taxon>
        <taxon>Diptera</taxon>
        <taxon>Nematocera</taxon>
        <taxon>Culicoidea</taxon>
        <taxon>Culicidae</taxon>
        <taxon>Anophelinae</taxon>
        <taxon>Anopheles</taxon>
    </lineage>
</organism>
<feature type="signal peptide" evidence="1">
    <location>
        <begin position="1"/>
        <end position="24"/>
    </location>
</feature>
<accession>A0A2M4DDQ7</accession>
<feature type="chain" id="PRO_5014831195" evidence="1">
    <location>
        <begin position="25"/>
        <end position="75"/>
    </location>
</feature>
<sequence>MAVLGHVPALSLYFSLCFPILTLSKRGSFNARIAPLLATPFSCGAKNVSHEDEREVRVFVFLPRSIAGELSVTPK</sequence>
<name>A0A2M4DDQ7_ANODA</name>
<protein>
    <submittedName>
        <fullName evidence="2">Putative secreted protein</fullName>
    </submittedName>
</protein>
<dbReference type="AlphaFoldDB" id="A0A2M4DDQ7"/>
<evidence type="ECO:0000256" key="1">
    <source>
        <dbReference type="SAM" id="SignalP"/>
    </source>
</evidence>
<evidence type="ECO:0000313" key="2">
    <source>
        <dbReference type="EMBL" id="MBW75676.1"/>
    </source>
</evidence>